<gene>
    <name evidence="9" type="ORF">DL546_006025</name>
</gene>
<name>A0A420Y6V0_9PEZI</name>
<dbReference type="Pfam" id="PF08700">
    <property type="entry name" value="VPS51_Exo84_N"/>
    <property type="match status" value="1"/>
</dbReference>
<organism evidence="9 10">
    <name type="scientific">Coniochaeta pulveracea</name>
    <dbReference type="NCBI Taxonomy" id="177199"/>
    <lineage>
        <taxon>Eukaryota</taxon>
        <taxon>Fungi</taxon>
        <taxon>Dikarya</taxon>
        <taxon>Ascomycota</taxon>
        <taxon>Pezizomycotina</taxon>
        <taxon>Sordariomycetes</taxon>
        <taxon>Sordariomycetidae</taxon>
        <taxon>Coniochaetales</taxon>
        <taxon>Coniochaetaceae</taxon>
        <taxon>Coniochaeta</taxon>
    </lineage>
</organism>
<reference evidence="9 10" key="1">
    <citation type="submission" date="2018-08" db="EMBL/GenBank/DDBJ databases">
        <title>Draft genome of the lignicolous fungus Coniochaeta pulveracea.</title>
        <authorList>
            <person name="Borstlap C.J."/>
            <person name="De Witt R.N."/>
            <person name="Botha A."/>
            <person name="Volschenk H."/>
        </authorList>
    </citation>
    <scope>NUCLEOTIDE SEQUENCE [LARGE SCALE GENOMIC DNA]</scope>
    <source>
        <strain evidence="9 10">CAB683</strain>
    </source>
</reference>
<dbReference type="Proteomes" id="UP000275385">
    <property type="component" value="Unassembled WGS sequence"/>
</dbReference>
<comment type="subcellular location">
    <subcellularLocation>
        <location evidence="1">Golgi apparatus membrane</location>
        <topology evidence="1">Peripheral membrane protein</topology>
    </subcellularLocation>
</comment>
<dbReference type="EMBL" id="QVQW01000041">
    <property type="protein sequence ID" value="RKU43593.1"/>
    <property type="molecule type" value="Genomic_DNA"/>
</dbReference>
<keyword evidence="6" id="KW-0333">Golgi apparatus</keyword>
<evidence type="ECO:0000256" key="6">
    <source>
        <dbReference type="ARBA" id="ARBA00023034"/>
    </source>
</evidence>
<keyword evidence="4" id="KW-0813">Transport</keyword>
<evidence type="ECO:0000256" key="2">
    <source>
        <dbReference type="ARBA" id="ARBA00006653"/>
    </source>
</evidence>
<dbReference type="GO" id="GO:0000139">
    <property type="term" value="C:Golgi membrane"/>
    <property type="evidence" value="ECO:0007669"/>
    <property type="project" value="UniProtKB-SubCell"/>
</dbReference>
<feature type="region of interest" description="Disordered" evidence="8">
    <location>
        <begin position="697"/>
        <end position="716"/>
    </location>
</feature>
<dbReference type="PANTHER" id="PTHR31658">
    <property type="entry name" value="CONSERVED OLIGOMERIC GOLGI COMPLEX SUBUNIT 1"/>
    <property type="match status" value="1"/>
</dbReference>
<dbReference type="PANTHER" id="PTHR31658:SF0">
    <property type="entry name" value="CONSERVED OLIGOMERIC GOLGI COMPLEX SUBUNIT 1"/>
    <property type="match status" value="1"/>
</dbReference>
<keyword evidence="7" id="KW-0472">Membrane</keyword>
<keyword evidence="5" id="KW-0653">Protein transport</keyword>
<evidence type="ECO:0000256" key="4">
    <source>
        <dbReference type="ARBA" id="ARBA00022448"/>
    </source>
</evidence>
<protein>
    <recommendedName>
        <fullName evidence="3">Conserved oligomeric Golgi complex subunit 1</fullName>
    </recommendedName>
</protein>
<evidence type="ECO:0000313" key="9">
    <source>
        <dbReference type="EMBL" id="RKU43593.1"/>
    </source>
</evidence>
<comment type="caution">
    <text evidence="9">The sequence shown here is derived from an EMBL/GenBank/DDBJ whole genome shotgun (WGS) entry which is preliminary data.</text>
</comment>
<evidence type="ECO:0000313" key="10">
    <source>
        <dbReference type="Proteomes" id="UP000275385"/>
    </source>
</evidence>
<dbReference type="InterPro" id="IPR033370">
    <property type="entry name" value="COG1"/>
</dbReference>
<evidence type="ECO:0000256" key="3">
    <source>
        <dbReference type="ARBA" id="ARBA00020978"/>
    </source>
</evidence>
<dbReference type="GO" id="GO:0015031">
    <property type="term" value="P:protein transport"/>
    <property type="evidence" value="ECO:0007669"/>
    <property type="project" value="UniProtKB-KW"/>
</dbReference>
<evidence type="ECO:0000256" key="8">
    <source>
        <dbReference type="SAM" id="MobiDB-lite"/>
    </source>
</evidence>
<comment type="similarity">
    <text evidence="2">Belongs to the COG1 family.</text>
</comment>
<dbReference type="OrthoDB" id="46189at2759"/>
<dbReference type="GO" id="GO:0017119">
    <property type="term" value="C:Golgi transport complex"/>
    <property type="evidence" value="ECO:0007669"/>
    <property type="project" value="InterPro"/>
</dbReference>
<evidence type="ECO:0000256" key="7">
    <source>
        <dbReference type="ARBA" id="ARBA00023136"/>
    </source>
</evidence>
<dbReference type="GO" id="GO:0006891">
    <property type="term" value="P:intra-Golgi vesicle-mediated transport"/>
    <property type="evidence" value="ECO:0007669"/>
    <property type="project" value="InterPro"/>
</dbReference>
<accession>A0A420Y6V0</accession>
<evidence type="ECO:0000256" key="1">
    <source>
        <dbReference type="ARBA" id="ARBA00004395"/>
    </source>
</evidence>
<dbReference type="STRING" id="177199.A0A420Y6V0"/>
<sequence>MASSTFPPDLSALQSSADVFDTAPPHSANYTLPQIRQIHKSIHEAVDDKRNRLRIQVGASYRDLLGTADKIVSMKGDMDEVLDIMGGMGARCSRQAVGRKVGGLARFVGEEEDGDKRVLATSKMMEGCRITAEGLLRGKGIGSRGDKLVMAAKVLVLARLLAKSLAEKEGVGKRLVQASKKSFEGLKRRLLRSINKVLSTVGERTDTEDVLKALTAYSLATSSGARDVLWQFLKIRGEALKLTFELDGDDRVRGTHDVLRGLRLYSKTVLDVQALVPSKLTEALAALKRQPLVKDAAVRKHEGLRIDTYERWLGDEIEYFTPFIRHDDLEGKRAREMLGKWASDGSGALLDGLHKTLADMAELKVIVDMRTSVLKLWIVDGGKAKGFDPSELLNQMRETINQHMLNVVEAKVSRLRLIGVEVAATLASWQQGVTDLHESLWEQDTFDMDLTNGAASFAQDVVSCLYGRNNAVSRAVSSYKSWYHVIDDVGQVVDRLRRQRWDNDEDEVEDEDTLEQRQQLLSKDDPESLQDSLNSSLIKAYKALDEQLQASWKTQSDSESKGGVAMYLLRVLRDIRAQLPDLDLVKGFGLEILPPLHEVVAYTVVETPLKDMTDQVLTRKSVVGRSLWEGEPELPTSPSPGIFRFLRDMSLSMSDAGMDLWYAALLTTLKQLLSRRLRESWLEAVDQLERVAKQEKENGELDVAKSEGEETAKDEEVNGTKEAAIATGAEVTDERWKELMVQWHFDVLYLRCYLASSSSSADDFKKLEEAIHGHTALDKAAVERMSKASQDYWKRTSLLFGLFK</sequence>
<keyword evidence="10" id="KW-1185">Reference proteome</keyword>
<proteinExistence type="inferred from homology"/>
<evidence type="ECO:0000256" key="5">
    <source>
        <dbReference type="ARBA" id="ARBA00022927"/>
    </source>
</evidence>
<dbReference type="AlphaFoldDB" id="A0A420Y6V0"/>